<evidence type="ECO:0000313" key="1">
    <source>
        <dbReference type="EMBL" id="ETO20927.1"/>
    </source>
</evidence>
<protein>
    <recommendedName>
        <fullName evidence="3">Non-specific serine/threonine protein kinase</fullName>
    </recommendedName>
</protein>
<evidence type="ECO:0008006" key="3">
    <source>
        <dbReference type="Google" id="ProtNLM"/>
    </source>
</evidence>
<organism evidence="1 2">
    <name type="scientific">Reticulomyxa filosa</name>
    <dbReference type="NCBI Taxonomy" id="46433"/>
    <lineage>
        <taxon>Eukaryota</taxon>
        <taxon>Sar</taxon>
        <taxon>Rhizaria</taxon>
        <taxon>Retaria</taxon>
        <taxon>Foraminifera</taxon>
        <taxon>Monothalamids</taxon>
        <taxon>Reticulomyxidae</taxon>
        <taxon>Reticulomyxa</taxon>
    </lineage>
</organism>
<dbReference type="EMBL" id="ASPP01012100">
    <property type="protein sequence ID" value="ETO20927.1"/>
    <property type="molecule type" value="Genomic_DNA"/>
</dbReference>
<dbReference type="Gene3D" id="3.30.200.20">
    <property type="entry name" value="Phosphorylase Kinase, domain 1"/>
    <property type="match status" value="1"/>
</dbReference>
<evidence type="ECO:0000313" key="2">
    <source>
        <dbReference type="Proteomes" id="UP000023152"/>
    </source>
</evidence>
<sequence length="235" mass="27013">MITLNKQSSILLSFEYFLLYKKKNQIKIEKKGFVRSGVGDLSCSKKKLDTVGMDLVEDLDIGGNLKLEFKDNENARNGIPSEYTQINKQIKIDSTKKKKEVEPNASNWDKHNIPKAKRLESKFADRLFLGDIRDNKGEKFGSMQTKMRRFINETQHQLHESAKIRTKDKKDRATTELVLDERTKVVLYSMLNMHVIDAICGCISTGKEANVYYAYDIGGQEFAIKIYKTSILKFV</sequence>
<keyword evidence="2" id="KW-1185">Reference proteome</keyword>
<reference evidence="1 2" key="1">
    <citation type="journal article" date="2013" name="Curr. Biol.">
        <title>The Genome of the Foraminiferan Reticulomyxa filosa.</title>
        <authorList>
            <person name="Glockner G."/>
            <person name="Hulsmann N."/>
            <person name="Schleicher M."/>
            <person name="Noegel A.A."/>
            <person name="Eichinger L."/>
            <person name="Gallinger C."/>
            <person name="Pawlowski J."/>
            <person name="Sierra R."/>
            <person name="Euteneuer U."/>
            <person name="Pillet L."/>
            <person name="Moustafa A."/>
            <person name="Platzer M."/>
            <person name="Groth M."/>
            <person name="Szafranski K."/>
            <person name="Schliwa M."/>
        </authorList>
    </citation>
    <scope>NUCLEOTIDE SEQUENCE [LARGE SCALE GENOMIC DNA]</scope>
</reference>
<dbReference type="AlphaFoldDB" id="X6N6K9"/>
<comment type="caution">
    <text evidence="1">The sequence shown here is derived from an EMBL/GenBank/DDBJ whole genome shotgun (WGS) entry which is preliminary data.</text>
</comment>
<gene>
    <name evidence="1" type="ORF">RFI_16280</name>
</gene>
<proteinExistence type="predicted"/>
<accession>X6N6K9</accession>
<dbReference type="InterPro" id="IPR051272">
    <property type="entry name" value="RIO-type_Ser/Thr_kinase"/>
</dbReference>
<dbReference type="Proteomes" id="UP000023152">
    <property type="component" value="Unassembled WGS sequence"/>
</dbReference>
<dbReference type="OrthoDB" id="205248at2759"/>
<dbReference type="PANTHER" id="PTHR45723">
    <property type="entry name" value="SERINE/THREONINE-PROTEIN KINASE RIO1"/>
    <property type="match status" value="1"/>
</dbReference>
<name>X6N6K9_RETFI</name>